<evidence type="ECO:0000256" key="6">
    <source>
        <dbReference type="SAM" id="SignalP"/>
    </source>
</evidence>
<dbReference type="CDD" id="cd13588">
    <property type="entry name" value="PBP2_polyamine_1"/>
    <property type="match status" value="1"/>
</dbReference>
<keyword evidence="6" id="KW-0732">Signal</keyword>
<dbReference type="Pfam" id="PF01547">
    <property type="entry name" value="SBP_bac_1"/>
    <property type="match status" value="1"/>
</dbReference>
<dbReference type="InterPro" id="IPR006059">
    <property type="entry name" value="SBP"/>
</dbReference>
<dbReference type="NCBIfam" id="NF041888">
    <property type="entry name" value="ABC_SBP_YdcS"/>
    <property type="match status" value="1"/>
</dbReference>
<dbReference type="PANTHER" id="PTHR42781">
    <property type="entry name" value="SPERMIDINE/PUTRESCINE IMPORT ATP-BINDING PROTEIN POTA"/>
    <property type="match status" value="1"/>
</dbReference>
<evidence type="ECO:0000256" key="4">
    <source>
        <dbReference type="ARBA" id="ARBA00022741"/>
    </source>
</evidence>
<evidence type="ECO:0000256" key="2">
    <source>
        <dbReference type="ARBA" id="ARBA00007173"/>
    </source>
</evidence>
<dbReference type="GO" id="GO:0019808">
    <property type="term" value="F:polyamine binding"/>
    <property type="evidence" value="ECO:0007669"/>
    <property type="project" value="InterPro"/>
</dbReference>
<dbReference type="SUPFAM" id="SSF50331">
    <property type="entry name" value="MOP-like"/>
    <property type="match status" value="1"/>
</dbReference>
<dbReference type="FunFam" id="3.40.190.10:FF:000080">
    <property type="entry name" value="Spermidine/putrescine ABC transporter substrate-binding protein"/>
    <property type="match status" value="1"/>
</dbReference>
<dbReference type="PROSITE" id="PS00211">
    <property type="entry name" value="ABC_TRANSPORTER_1"/>
    <property type="match status" value="1"/>
</dbReference>
<dbReference type="GO" id="GO:0016887">
    <property type="term" value="F:ATP hydrolysis activity"/>
    <property type="evidence" value="ECO:0007669"/>
    <property type="project" value="InterPro"/>
</dbReference>
<dbReference type="GO" id="GO:0022857">
    <property type="term" value="F:transmembrane transporter activity"/>
    <property type="evidence" value="ECO:0007669"/>
    <property type="project" value="InterPro"/>
</dbReference>
<feature type="chain" id="PRO_5004801337" evidence="6">
    <location>
        <begin position="23"/>
        <end position="725"/>
    </location>
</feature>
<evidence type="ECO:0000256" key="3">
    <source>
        <dbReference type="ARBA" id="ARBA00022448"/>
    </source>
</evidence>
<dbReference type="GO" id="GO:0030288">
    <property type="term" value="C:outer membrane-bounded periplasmic space"/>
    <property type="evidence" value="ECO:0007669"/>
    <property type="project" value="UniProtKB-ARBA"/>
</dbReference>
<dbReference type="SMART" id="SM00382">
    <property type="entry name" value="AAA"/>
    <property type="match status" value="1"/>
</dbReference>
<dbReference type="Pfam" id="PF08402">
    <property type="entry name" value="TOBE_2"/>
    <property type="match status" value="1"/>
</dbReference>
<feature type="signal peptide" evidence="6">
    <location>
        <begin position="1"/>
        <end position="22"/>
    </location>
</feature>
<dbReference type="InterPro" id="IPR001188">
    <property type="entry name" value="Sperm_putr-bd"/>
</dbReference>
<comment type="similarity">
    <text evidence="1">Belongs to the ABC transporter superfamily.</text>
</comment>
<dbReference type="EMBL" id="CBWN010000058">
    <property type="protein sequence ID" value="CDL26549.1"/>
    <property type="molecule type" value="Genomic_DNA"/>
</dbReference>
<dbReference type="Proteomes" id="UP000019199">
    <property type="component" value="Unassembled WGS sequence"/>
</dbReference>
<dbReference type="PRINTS" id="PR00909">
    <property type="entry name" value="SPERMDNBNDNG"/>
</dbReference>
<dbReference type="InterPro" id="IPR008995">
    <property type="entry name" value="Mo/tungstate-bd_C_term_dom"/>
</dbReference>
<dbReference type="AlphaFoldDB" id="W1EWL2"/>
<organism evidence="8 9">
    <name type="scientific">Escherichia coli ISC7</name>
    <dbReference type="NCBI Taxonomy" id="1432555"/>
    <lineage>
        <taxon>Bacteria</taxon>
        <taxon>Pseudomonadati</taxon>
        <taxon>Pseudomonadota</taxon>
        <taxon>Gammaproteobacteria</taxon>
        <taxon>Enterobacterales</taxon>
        <taxon>Enterobacteriaceae</taxon>
        <taxon>Escherichia</taxon>
    </lineage>
</organism>
<dbReference type="Gene3D" id="3.40.50.300">
    <property type="entry name" value="P-loop containing nucleotide triphosphate hydrolases"/>
    <property type="match status" value="1"/>
</dbReference>
<dbReference type="Gene3D" id="3.40.190.10">
    <property type="entry name" value="Periplasmic binding protein-like II"/>
    <property type="match status" value="2"/>
</dbReference>
<dbReference type="GO" id="GO:0005524">
    <property type="term" value="F:ATP binding"/>
    <property type="evidence" value="ECO:0007669"/>
    <property type="project" value="UniProtKB-KW"/>
</dbReference>
<dbReference type="InterPro" id="IPR050093">
    <property type="entry name" value="ABC_SmlMolc_Importer"/>
</dbReference>
<sequence length="725" mass="80010">MSKTFARSSLCALTMTIMTAHAAEPPTNLDKPEGRLDIIAWPGYIERGQTDKQYDWVTQFEKETGCAVNVKTAATSDEMVSLMTKGGYDLVTASGDASLRLIMGKRVQPINTALIPNWKTLDPRVVKGDWFNVGGKVYGTPYQWGPNLLMYNTKTFPTPPDSWQVVFVEQNLPDGKSNKGRVQAYDGPIYIADAALFVKATQPQLGISDPYQLTEEQYQAVLKVLRAQHSLIHRYWHDTTVQMSDFKNEGVVASSAWPYQANALKAEGQPVATVFPKEGVTGWADTTMLHSEAKHPVCAYKWMNWSLTPKVQGDVAAWFGSLPVVPEGCKASPLLGEKGCETNGFNYFDKIAFWKNAYSRRGQVCSLQSLDAGLHCHYGRSLTSLGCFMTYAVEFDNVSRLYGDVRAVDGVSIAIKDGEFFSMLGPSGSGKTTCLRLIAGFEQLSGGAISIFGKPASNLPPWERDVNTVFQDYALFPHMSILDNVAYGLMVKGVNKKQRHAMAQEALEKVALGFVQQRKPSQLSGGQRQRVAIARALVNEPRVLLLDEPLGALDLKLREQMQLELKKLQQSLGITFIFVTHDQGEALSMSDRVAVFNNGRIEQVDSPRDLYMRPRTPFVAGFVGTSNVFDGLMAEKLCGMTGSFALRPEHIRLNTPGELQANGTIQAVQYQGAATRFELKLNGGEKLLVSQANMTGEELPATLTPGQQVMVSWSRDVMVPLVEER</sequence>
<proteinExistence type="inferred from homology"/>
<dbReference type="GO" id="GO:0015847">
    <property type="term" value="P:putrescine transport"/>
    <property type="evidence" value="ECO:0007669"/>
    <property type="project" value="UniProtKB-ARBA"/>
</dbReference>
<dbReference type="InterPro" id="IPR003593">
    <property type="entry name" value="AAA+_ATPase"/>
</dbReference>
<dbReference type="InterPro" id="IPR003439">
    <property type="entry name" value="ABC_transporter-like_ATP-bd"/>
</dbReference>
<keyword evidence="5" id="KW-0067">ATP-binding</keyword>
<evidence type="ECO:0000313" key="8">
    <source>
        <dbReference type="EMBL" id="CDL26549.1"/>
    </source>
</evidence>
<accession>W1EWL2</accession>
<name>W1EWL2_ECOLX</name>
<evidence type="ECO:0000259" key="7">
    <source>
        <dbReference type="PROSITE" id="PS50893"/>
    </source>
</evidence>
<dbReference type="PROSITE" id="PS50893">
    <property type="entry name" value="ABC_TRANSPORTER_2"/>
    <property type="match status" value="1"/>
</dbReference>
<dbReference type="FunFam" id="3.40.50.300:FF:000133">
    <property type="entry name" value="Spermidine/putrescine import ATP-binding protein PotA"/>
    <property type="match status" value="1"/>
</dbReference>
<dbReference type="GO" id="GO:0043190">
    <property type="term" value="C:ATP-binding cassette (ABC) transporter complex"/>
    <property type="evidence" value="ECO:0007669"/>
    <property type="project" value="InterPro"/>
</dbReference>
<dbReference type="InterPro" id="IPR027417">
    <property type="entry name" value="P-loop_NTPase"/>
</dbReference>
<comment type="similarity">
    <text evidence="2">Belongs to the bacterial solute-binding protein PotD/PotF family.</text>
</comment>
<feature type="domain" description="ABC transporter" evidence="7">
    <location>
        <begin position="393"/>
        <end position="623"/>
    </location>
</feature>
<dbReference type="PANTHER" id="PTHR42781:SF4">
    <property type="entry name" value="SPERMIDINE_PUTRESCINE IMPORT ATP-BINDING PROTEIN POTA"/>
    <property type="match status" value="1"/>
</dbReference>
<keyword evidence="4" id="KW-0547">Nucleotide-binding</keyword>
<keyword evidence="3" id="KW-0813">Transport</keyword>
<evidence type="ECO:0000256" key="1">
    <source>
        <dbReference type="ARBA" id="ARBA00005417"/>
    </source>
</evidence>
<dbReference type="SUPFAM" id="SSF53850">
    <property type="entry name" value="Periplasmic binding protein-like II"/>
    <property type="match status" value="1"/>
</dbReference>
<dbReference type="Pfam" id="PF00005">
    <property type="entry name" value="ABC_tran"/>
    <property type="match status" value="1"/>
</dbReference>
<dbReference type="InterPro" id="IPR017871">
    <property type="entry name" value="ABC_transporter-like_CS"/>
</dbReference>
<dbReference type="InterPro" id="IPR013611">
    <property type="entry name" value="Transp-assoc_OB_typ2"/>
</dbReference>
<evidence type="ECO:0000256" key="5">
    <source>
        <dbReference type="ARBA" id="ARBA00022840"/>
    </source>
</evidence>
<evidence type="ECO:0000313" key="9">
    <source>
        <dbReference type="Proteomes" id="UP000019199"/>
    </source>
</evidence>
<reference evidence="8 9" key="1">
    <citation type="submission" date="2013-10" db="EMBL/GenBank/DDBJ databases">
        <title>Antibiotic resistance diversity of beta-lactamase producers in the General Hospital Vienna.</title>
        <authorList>
            <person name="Barisic I."/>
            <person name="Mitteregger D."/>
            <person name="Hirschl A.M."/>
            <person name="Noehammer C."/>
            <person name="Wiesinger-Mayr H."/>
        </authorList>
    </citation>
    <scope>NUCLEOTIDE SEQUENCE [LARGE SCALE GENOMIC DNA]</scope>
    <source>
        <strain evidence="8 9">ISC7</strain>
    </source>
</reference>
<protein>
    <submittedName>
        <fullName evidence="8">ABC transporter, periplasmic spermidine putrescine-binding protein PotD (TC 3.A.1.11.1)</fullName>
    </submittedName>
</protein>
<dbReference type="SUPFAM" id="SSF52540">
    <property type="entry name" value="P-loop containing nucleoside triphosphate hydrolases"/>
    <property type="match status" value="1"/>
</dbReference>
<comment type="caution">
    <text evidence="8">The sequence shown here is derived from an EMBL/GenBank/DDBJ whole genome shotgun (WGS) entry which is preliminary data.</text>
</comment>